<evidence type="ECO:0000313" key="2">
    <source>
        <dbReference type="Proteomes" id="UP001472677"/>
    </source>
</evidence>
<reference evidence="1 2" key="1">
    <citation type="journal article" date="2024" name="G3 (Bethesda)">
        <title>Genome assembly of Hibiscus sabdariffa L. provides insights into metabolisms of medicinal natural products.</title>
        <authorList>
            <person name="Kim T."/>
        </authorList>
    </citation>
    <scope>NUCLEOTIDE SEQUENCE [LARGE SCALE GENOMIC DNA]</scope>
    <source>
        <strain evidence="1">TK-2024</strain>
        <tissue evidence="1">Old leaves</tissue>
    </source>
</reference>
<proteinExistence type="predicted"/>
<comment type="caution">
    <text evidence="1">The sequence shown here is derived from an EMBL/GenBank/DDBJ whole genome shotgun (WGS) entry which is preliminary data.</text>
</comment>
<evidence type="ECO:0000313" key="1">
    <source>
        <dbReference type="EMBL" id="KAK8508927.1"/>
    </source>
</evidence>
<protein>
    <submittedName>
        <fullName evidence="1">Uncharacterized protein</fullName>
    </submittedName>
</protein>
<gene>
    <name evidence="1" type="ORF">V6N12_058073</name>
</gene>
<sequence>MGLRVEGLSGGQCQGVEVVLDEEKMLVLETYALGWVKEVDSIRNLANEMVVAGFDGFKIMWVVGSMVLLAFLDASSRQRVMSKEVLSTCFGRLEEWSASAGYESWRAWLSISGLLIHLWSDGSFRNIVGLWGMYIRVDAAMEEQTLFQGA</sequence>
<organism evidence="1 2">
    <name type="scientific">Hibiscus sabdariffa</name>
    <name type="common">roselle</name>
    <dbReference type="NCBI Taxonomy" id="183260"/>
    <lineage>
        <taxon>Eukaryota</taxon>
        <taxon>Viridiplantae</taxon>
        <taxon>Streptophyta</taxon>
        <taxon>Embryophyta</taxon>
        <taxon>Tracheophyta</taxon>
        <taxon>Spermatophyta</taxon>
        <taxon>Magnoliopsida</taxon>
        <taxon>eudicotyledons</taxon>
        <taxon>Gunneridae</taxon>
        <taxon>Pentapetalae</taxon>
        <taxon>rosids</taxon>
        <taxon>malvids</taxon>
        <taxon>Malvales</taxon>
        <taxon>Malvaceae</taxon>
        <taxon>Malvoideae</taxon>
        <taxon>Hibiscus</taxon>
    </lineage>
</organism>
<dbReference type="Proteomes" id="UP001472677">
    <property type="component" value="Unassembled WGS sequence"/>
</dbReference>
<dbReference type="EMBL" id="JBBPBM010000096">
    <property type="protein sequence ID" value="KAK8508927.1"/>
    <property type="molecule type" value="Genomic_DNA"/>
</dbReference>
<keyword evidence="2" id="KW-1185">Reference proteome</keyword>
<name>A0ABR2BQY2_9ROSI</name>
<accession>A0ABR2BQY2</accession>